<feature type="region of interest" description="Disordered" evidence="1">
    <location>
        <begin position="522"/>
        <end position="569"/>
    </location>
</feature>
<dbReference type="SUPFAM" id="SSF53098">
    <property type="entry name" value="Ribonuclease H-like"/>
    <property type="match status" value="1"/>
</dbReference>
<dbReference type="InterPro" id="IPR001584">
    <property type="entry name" value="Integrase_cat-core"/>
</dbReference>
<sequence length="577" mass="66496">MDRRSDYEAKRALPGPGAPLDISTMDEAQVAEAERRRDIIARLEAGGRFDSATVEAAAAEFGASKRQFNRYRKSLRNTGALTCLLPRGRSGGRGRLRLDLRVEEVITEVRLEFSRHRKEAKNHHAFAEIRNRCVRRGLIPPSHNTLRSRFAGVPARERVGLKYGKKVARERYEHIRGKTPETTFPLERIQIDHTLVDVVCASAFDREHVGRPWITIALDECTRAVLAFVLTWEYPNASTVAQCMTRVMTPKDEWLERVGVPLPWPMYGTPNSVYLDNAAEFWSRALFYGCREYGIAPPEHRPPGLVHFGGIIERFMGTAMDQMRLLPAATARDRGFDKVKTRNPNEAAEMTLDELEVWMLEFICGQYHVRPHSTTKQRPDLAWERGIYGTEKRAGAGLPPIIADKQKLYLDFADIEDRTIERYGMRWDNIEYWDEVLRPFLDAGEQRKFVVRRNPYDASRIYFLHPIEGTYCELRCEQITLPNVSVWEFNETRKRLVAQIGDKPDMATIMASMERQRLLEQDAQNAKKRHRSRLKQERRRVGEQVTAELTPHAPISEDAPPAPQAPVRRDIFYEIDE</sequence>
<dbReference type="GO" id="GO:0003676">
    <property type="term" value="F:nucleic acid binding"/>
    <property type="evidence" value="ECO:0007669"/>
    <property type="project" value="InterPro"/>
</dbReference>
<evidence type="ECO:0000259" key="2">
    <source>
        <dbReference type="PROSITE" id="PS50994"/>
    </source>
</evidence>
<accession>A0AAE4Q422</accession>
<evidence type="ECO:0000313" key="4">
    <source>
        <dbReference type="Proteomes" id="UP001187859"/>
    </source>
</evidence>
<feature type="compositionally biased region" description="Basic and acidic residues" evidence="1">
    <location>
        <begin position="1"/>
        <end position="11"/>
    </location>
</feature>
<reference evidence="3" key="1">
    <citation type="submission" date="2023-05" db="EMBL/GenBank/DDBJ databases">
        <title>Colonisation of extended spectrum b-lactamase- and carbapenemase-producing bacteria on hospital surfaces from low- and middle-income countries.</title>
        <authorList>
            <person name="Nieto-Rosado M."/>
            <person name="Sands K."/>
            <person name="Iregbu K."/>
            <person name="Zahra R."/>
            <person name="Mazarati J.B."/>
            <person name="Mehtar S."/>
            <person name="Barnards-Group B."/>
            <person name="Walsh T.R."/>
        </authorList>
    </citation>
    <scope>NUCLEOTIDE SEQUENCE</scope>
    <source>
        <strain evidence="3">PP-E493</strain>
    </source>
</reference>
<gene>
    <name evidence="3" type="ORF">QM089_23830</name>
</gene>
<dbReference type="Gene3D" id="3.30.420.10">
    <property type="entry name" value="Ribonuclease H-like superfamily/Ribonuclease H"/>
    <property type="match status" value="1"/>
</dbReference>
<dbReference type="InterPro" id="IPR036397">
    <property type="entry name" value="RNaseH_sf"/>
</dbReference>
<name>A0AAE4Q422_9GAMM</name>
<feature type="domain" description="Integrase catalytic" evidence="2">
    <location>
        <begin position="176"/>
        <end position="387"/>
    </location>
</feature>
<dbReference type="InterPro" id="IPR015378">
    <property type="entry name" value="Transposase-like_Mu_C"/>
</dbReference>
<dbReference type="PROSITE" id="PS50994">
    <property type="entry name" value="INTEGRASE"/>
    <property type="match status" value="1"/>
</dbReference>
<comment type="caution">
    <text evidence="3">The sequence shown here is derived from an EMBL/GenBank/DDBJ whole genome shotgun (WGS) entry which is preliminary data.</text>
</comment>
<dbReference type="AlphaFoldDB" id="A0AAE4Q422"/>
<feature type="compositionally biased region" description="Basic residues" evidence="1">
    <location>
        <begin position="526"/>
        <end position="538"/>
    </location>
</feature>
<evidence type="ECO:0000313" key="3">
    <source>
        <dbReference type="EMBL" id="MDV5393224.1"/>
    </source>
</evidence>
<dbReference type="EMBL" id="JASGOQ010000003">
    <property type="protein sequence ID" value="MDV5393224.1"/>
    <property type="molecule type" value="Genomic_DNA"/>
</dbReference>
<dbReference type="Pfam" id="PF09299">
    <property type="entry name" value="Mu-transpos_C"/>
    <property type="match status" value="1"/>
</dbReference>
<organism evidence="3 4">
    <name type="scientific">Shewanella xiamenensis</name>
    <dbReference type="NCBI Taxonomy" id="332186"/>
    <lineage>
        <taxon>Bacteria</taxon>
        <taxon>Pseudomonadati</taxon>
        <taxon>Pseudomonadota</taxon>
        <taxon>Gammaproteobacteria</taxon>
        <taxon>Alteromonadales</taxon>
        <taxon>Shewanellaceae</taxon>
        <taxon>Shewanella</taxon>
    </lineage>
</organism>
<proteinExistence type="predicted"/>
<evidence type="ECO:0000256" key="1">
    <source>
        <dbReference type="SAM" id="MobiDB-lite"/>
    </source>
</evidence>
<dbReference type="InterPro" id="IPR012337">
    <property type="entry name" value="RNaseH-like_sf"/>
</dbReference>
<dbReference type="GO" id="GO:0015074">
    <property type="term" value="P:DNA integration"/>
    <property type="evidence" value="ECO:0007669"/>
    <property type="project" value="InterPro"/>
</dbReference>
<feature type="region of interest" description="Disordered" evidence="1">
    <location>
        <begin position="1"/>
        <end position="22"/>
    </location>
</feature>
<dbReference type="RefSeq" id="WP_157034217.1">
    <property type="nucleotide sequence ID" value="NZ_JASGOQ010000003.1"/>
</dbReference>
<dbReference type="Proteomes" id="UP001187859">
    <property type="component" value="Unassembled WGS sequence"/>
</dbReference>
<protein>
    <submittedName>
        <fullName evidence="3">Transposase</fullName>
    </submittedName>
</protein>